<dbReference type="CDD" id="cd14686">
    <property type="entry name" value="bZIP"/>
    <property type="match status" value="1"/>
</dbReference>
<feature type="compositionally biased region" description="Basic and acidic residues" evidence="1">
    <location>
        <begin position="1"/>
        <end position="10"/>
    </location>
</feature>
<comment type="caution">
    <text evidence="3">The sequence shown here is derived from an EMBL/GenBank/DDBJ whole genome shotgun (WGS) entry which is preliminary data.</text>
</comment>
<dbReference type="PROSITE" id="PS00036">
    <property type="entry name" value="BZIP_BASIC"/>
    <property type="match status" value="1"/>
</dbReference>
<protein>
    <recommendedName>
        <fullName evidence="2">BZIP domain-containing protein</fullName>
    </recommendedName>
</protein>
<reference evidence="3 4" key="1">
    <citation type="journal article" date="2012" name="Genome Biol.">
        <title>Genome and low-iron response of an oceanic diatom adapted to chronic iron limitation.</title>
        <authorList>
            <person name="Lommer M."/>
            <person name="Specht M."/>
            <person name="Roy A.S."/>
            <person name="Kraemer L."/>
            <person name="Andreson R."/>
            <person name="Gutowska M.A."/>
            <person name="Wolf J."/>
            <person name="Bergner S.V."/>
            <person name="Schilhabel M.B."/>
            <person name="Klostermeier U.C."/>
            <person name="Beiko R.G."/>
            <person name="Rosenstiel P."/>
            <person name="Hippler M."/>
            <person name="Laroche J."/>
        </authorList>
    </citation>
    <scope>NUCLEOTIDE SEQUENCE [LARGE SCALE GENOMIC DNA]</scope>
    <source>
        <strain evidence="3 4">CCMP1005</strain>
    </source>
</reference>
<dbReference type="EMBL" id="AGNL01045096">
    <property type="protein sequence ID" value="EJK49124.1"/>
    <property type="molecule type" value="Genomic_DNA"/>
</dbReference>
<dbReference type="Gene3D" id="1.20.5.170">
    <property type="match status" value="1"/>
</dbReference>
<dbReference type="SMART" id="SM00338">
    <property type="entry name" value="BRLZ"/>
    <property type="match status" value="1"/>
</dbReference>
<evidence type="ECO:0000259" key="2">
    <source>
        <dbReference type="PROSITE" id="PS50217"/>
    </source>
</evidence>
<dbReference type="AlphaFoldDB" id="K0RA67"/>
<feature type="compositionally biased region" description="Polar residues" evidence="1">
    <location>
        <begin position="97"/>
        <end position="110"/>
    </location>
</feature>
<dbReference type="GO" id="GO:0003700">
    <property type="term" value="F:DNA-binding transcription factor activity"/>
    <property type="evidence" value="ECO:0007669"/>
    <property type="project" value="InterPro"/>
</dbReference>
<dbReference type="InterPro" id="IPR046347">
    <property type="entry name" value="bZIP_sf"/>
</dbReference>
<sequence length="335" mass="36999">MRDTSREARGRRTGRPDWVGPGEMAAAKARYLETRCDDGPVGPWDFEPFDWRRPTSANTSLARGVTAPGPARNIQAHISIQPRLCYCTEGEKKRNSITELGDQSTQSWTAEQRRDRVAAEGQRRRHARLESNRKAARESRRRKKVLVEELQRSVLFFTKANANLKAKNEQLERLLSEARARVDSKSPANESDLVAKHEGEPSQLSQHEAKRVSADEEATQSCALPVASADPLSSLHASATGLNGHLMAAAYMSMAQSQAQALVPNPMLNPFGFADNMNPFAATAMLSQMQANNLANNPQIHGTPSSESKNKMGINTWCILINNQDSVDWPGGRTE</sequence>
<name>K0RA67_THAOC</name>
<gene>
    <name evidence="3" type="ORF">THAOC_32031</name>
</gene>
<dbReference type="SUPFAM" id="SSF57959">
    <property type="entry name" value="Leucine zipper domain"/>
    <property type="match status" value="1"/>
</dbReference>
<organism evidence="3 4">
    <name type="scientific">Thalassiosira oceanica</name>
    <name type="common">Marine diatom</name>
    <dbReference type="NCBI Taxonomy" id="159749"/>
    <lineage>
        <taxon>Eukaryota</taxon>
        <taxon>Sar</taxon>
        <taxon>Stramenopiles</taxon>
        <taxon>Ochrophyta</taxon>
        <taxon>Bacillariophyta</taxon>
        <taxon>Coscinodiscophyceae</taxon>
        <taxon>Thalassiosirophycidae</taxon>
        <taxon>Thalassiosirales</taxon>
        <taxon>Thalassiosiraceae</taxon>
        <taxon>Thalassiosira</taxon>
    </lineage>
</organism>
<evidence type="ECO:0000256" key="1">
    <source>
        <dbReference type="SAM" id="MobiDB-lite"/>
    </source>
</evidence>
<feature type="domain" description="BZIP" evidence="2">
    <location>
        <begin position="122"/>
        <end position="185"/>
    </location>
</feature>
<dbReference type="Proteomes" id="UP000266841">
    <property type="component" value="Unassembled WGS sequence"/>
</dbReference>
<feature type="region of interest" description="Disordered" evidence="1">
    <location>
        <begin position="1"/>
        <end position="21"/>
    </location>
</feature>
<evidence type="ECO:0000313" key="4">
    <source>
        <dbReference type="Proteomes" id="UP000266841"/>
    </source>
</evidence>
<dbReference type="Pfam" id="PF00170">
    <property type="entry name" value="bZIP_1"/>
    <property type="match status" value="1"/>
</dbReference>
<dbReference type="eggNOG" id="ENOG502STHU">
    <property type="taxonomic scope" value="Eukaryota"/>
</dbReference>
<dbReference type="OrthoDB" id="49411at2759"/>
<keyword evidence="4" id="KW-1185">Reference proteome</keyword>
<proteinExistence type="predicted"/>
<feature type="region of interest" description="Disordered" evidence="1">
    <location>
        <begin position="96"/>
        <end position="142"/>
    </location>
</feature>
<dbReference type="InterPro" id="IPR004827">
    <property type="entry name" value="bZIP"/>
</dbReference>
<feature type="region of interest" description="Disordered" evidence="1">
    <location>
        <begin position="179"/>
        <end position="210"/>
    </location>
</feature>
<feature type="compositionally biased region" description="Basic and acidic residues" evidence="1">
    <location>
        <begin position="111"/>
        <end position="138"/>
    </location>
</feature>
<evidence type="ECO:0000313" key="3">
    <source>
        <dbReference type="EMBL" id="EJK49124.1"/>
    </source>
</evidence>
<accession>K0RA67</accession>
<dbReference type="PROSITE" id="PS50217">
    <property type="entry name" value="BZIP"/>
    <property type="match status" value="1"/>
</dbReference>